<dbReference type="FunCoup" id="A0A6P8HI84">
    <property type="interactions" value="1869"/>
</dbReference>
<feature type="transmembrane region" description="Helical" evidence="1">
    <location>
        <begin position="261"/>
        <end position="279"/>
    </location>
</feature>
<feature type="transmembrane region" description="Helical" evidence="1">
    <location>
        <begin position="166"/>
        <end position="190"/>
    </location>
</feature>
<keyword evidence="3" id="KW-1185">Reference proteome</keyword>
<dbReference type="AlphaFoldDB" id="A0A6P8HI84"/>
<dbReference type="PANTHER" id="PTHR12740">
    <property type="entry name" value="JNK1/MAPK8-ASSOCIATED MEMBRANE PROTEIN"/>
    <property type="match status" value="1"/>
</dbReference>
<gene>
    <name evidence="4" type="primary">LOC116292402</name>
</gene>
<keyword evidence="1" id="KW-0472">Membrane</keyword>
<accession>A0A6P8HI84</accession>
<dbReference type="GO" id="GO:0006986">
    <property type="term" value="P:response to unfolded protein"/>
    <property type="evidence" value="ECO:0007669"/>
    <property type="project" value="InterPro"/>
</dbReference>
<dbReference type="Proteomes" id="UP000515163">
    <property type="component" value="Unplaced"/>
</dbReference>
<dbReference type="GeneID" id="116292402"/>
<proteinExistence type="predicted"/>
<dbReference type="InterPro" id="IPR008485">
    <property type="entry name" value="JAMP"/>
</dbReference>
<keyword evidence="1" id="KW-0812">Transmembrane</keyword>
<evidence type="ECO:0000313" key="4">
    <source>
        <dbReference type="RefSeq" id="XP_031555581.1"/>
    </source>
</evidence>
<reference evidence="4" key="1">
    <citation type="submission" date="2025-08" db="UniProtKB">
        <authorList>
            <consortium name="RefSeq"/>
        </authorList>
    </citation>
    <scope>IDENTIFICATION</scope>
    <source>
        <tissue evidence="4">Tentacle</tissue>
    </source>
</reference>
<keyword evidence="1" id="KW-1133">Transmembrane helix</keyword>
<dbReference type="Pfam" id="PF05571">
    <property type="entry name" value="JAMP"/>
    <property type="match status" value="1"/>
</dbReference>
<keyword evidence="2" id="KW-0732">Signal</keyword>
<dbReference type="GO" id="GO:0016020">
    <property type="term" value="C:membrane"/>
    <property type="evidence" value="ECO:0007669"/>
    <property type="project" value="InterPro"/>
</dbReference>
<dbReference type="PANTHER" id="PTHR12740:SF4">
    <property type="entry name" value="JNK1_MAPK8-ASSOCIATED MEMBRANE PROTEIN"/>
    <property type="match status" value="1"/>
</dbReference>
<feature type="signal peptide" evidence="2">
    <location>
        <begin position="1"/>
        <end position="22"/>
    </location>
</feature>
<dbReference type="InParanoid" id="A0A6P8HI84"/>
<organism evidence="3 4">
    <name type="scientific">Actinia tenebrosa</name>
    <name type="common">Australian red waratah sea anemone</name>
    <dbReference type="NCBI Taxonomy" id="6105"/>
    <lineage>
        <taxon>Eukaryota</taxon>
        <taxon>Metazoa</taxon>
        <taxon>Cnidaria</taxon>
        <taxon>Anthozoa</taxon>
        <taxon>Hexacorallia</taxon>
        <taxon>Actiniaria</taxon>
        <taxon>Actiniidae</taxon>
        <taxon>Actinia</taxon>
    </lineage>
</organism>
<dbReference type="OrthoDB" id="5920264at2759"/>
<name>A0A6P8HI84_ACTTE</name>
<feature type="transmembrane region" description="Helical" evidence="1">
    <location>
        <begin position="291"/>
        <end position="309"/>
    </location>
</feature>
<feature type="transmembrane region" description="Helical" evidence="1">
    <location>
        <begin position="73"/>
        <end position="91"/>
    </location>
</feature>
<evidence type="ECO:0000256" key="1">
    <source>
        <dbReference type="SAM" id="Phobius"/>
    </source>
</evidence>
<protein>
    <submittedName>
        <fullName evidence="4">JNK1/MAPK8-associated membrane protein-like</fullName>
    </submittedName>
</protein>
<feature type="chain" id="PRO_5028051621" evidence="2">
    <location>
        <begin position="23"/>
        <end position="316"/>
    </location>
</feature>
<dbReference type="RefSeq" id="XP_031555581.1">
    <property type="nucleotide sequence ID" value="XM_031699721.1"/>
</dbReference>
<dbReference type="GO" id="GO:0031625">
    <property type="term" value="F:ubiquitin protein ligase binding"/>
    <property type="evidence" value="ECO:0007669"/>
    <property type="project" value="TreeGrafter"/>
</dbReference>
<dbReference type="GO" id="GO:0036503">
    <property type="term" value="P:ERAD pathway"/>
    <property type="evidence" value="ECO:0007669"/>
    <property type="project" value="TreeGrafter"/>
</dbReference>
<feature type="transmembrane region" description="Helical" evidence="1">
    <location>
        <begin position="230"/>
        <end position="249"/>
    </location>
</feature>
<evidence type="ECO:0000313" key="3">
    <source>
        <dbReference type="Proteomes" id="UP000515163"/>
    </source>
</evidence>
<evidence type="ECO:0000256" key="2">
    <source>
        <dbReference type="SAM" id="SignalP"/>
    </source>
</evidence>
<feature type="transmembrane region" description="Helical" evidence="1">
    <location>
        <begin position="202"/>
        <end position="224"/>
    </location>
</feature>
<dbReference type="KEGG" id="aten:116292402"/>
<sequence>MDGKSSLLLLASAIILLQSTSSGETESCPGRYCGRTIDEASGKISECGACPRGSRSNGTFCNKCTNTLQMYDWSYLGFTFLTALVLHWFFVDYFSKRSQQAIIILFACGAIETTCAAFFTLLLNEPKGTLSLTSCSSEHLSDWYTVFYNPKPDYVNTIHCTNEAVYPLYTIVLTFYAICVAMLLVIRPLMSHYICAGQGLSSIYAGMYFLPILTAIHAILGGLLYYTYPYIILVSSVLSTATVLAKNHITGFRQLLGSKRLVAIMIGHWLLLAYGLLALTQVSKPVVHGPMFFLVTTPVIFYLATSSLTDPSKFKR</sequence>
<feature type="transmembrane region" description="Helical" evidence="1">
    <location>
        <begin position="103"/>
        <end position="123"/>
    </location>
</feature>